<dbReference type="PROSITE" id="PS50888">
    <property type="entry name" value="BHLH"/>
    <property type="match status" value="1"/>
</dbReference>
<evidence type="ECO:0000256" key="4">
    <source>
        <dbReference type="ARBA" id="ARBA00023163"/>
    </source>
</evidence>
<comment type="subcellular location">
    <subcellularLocation>
        <location evidence="1">Nucleus</location>
    </subcellularLocation>
</comment>
<keyword evidence="6" id="KW-0175">Coiled coil</keyword>
<evidence type="ECO:0000259" key="8">
    <source>
        <dbReference type="PROSITE" id="PS50888"/>
    </source>
</evidence>
<dbReference type="PANTHER" id="PTHR46772:SF8">
    <property type="entry name" value="TRANSCRIPTION FACTOR BHLH95"/>
    <property type="match status" value="1"/>
</dbReference>
<protein>
    <recommendedName>
        <fullName evidence="8">BHLH domain-containing protein</fullName>
    </recommendedName>
</protein>
<evidence type="ECO:0000256" key="1">
    <source>
        <dbReference type="ARBA" id="ARBA00004123"/>
    </source>
</evidence>
<dbReference type="GO" id="GO:0003700">
    <property type="term" value="F:DNA-binding transcription factor activity"/>
    <property type="evidence" value="ECO:0007669"/>
    <property type="project" value="InterPro"/>
</dbReference>
<evidence type="ECO:0000256" key="3">
    <source>
        <dbReference type="ARBA" id="ARBA00023125"/>
    </source>
</evidence>
<evidence type="ECO:0000256" key="7">
    <source>
        <dbReference type="SAM" id="MobiDB-lite"/>
    </source>
</evidence>
<dbReference type="Gene3D" id="4.10.280.10">
    <property type="entry name" value="Helix-loop-helix DNA-binding domain"/>
    <property type="match status" value="1"/>
</dbReference>
<feature type="coiled-coil region" evidence="6">
    <location>
        <begin position="154"/>
        <end position="181"/>
    </location>
</feature>
<dbReference type="CDD" id="cd11393">
    <property type="entry name" value="bHLH_AtbHLH_like"/>
    <property type="match status" value="1"/>
</dbReference>
<dbReference type="PANTHER" id="PTHR46772">
    <property type="entry name" value="BHLH DOMAIN-CONTAINING PROTEIN"/>
    <property type="match status" value="1"/>
</dbReference>
<keyword evidence="4" id="KW-0804">Transcription</keyword>
<proteinExistence type="predicted"/>
<dbReference type="Proteomes" id="UP000828251">
    <property type="component" value="Unassembled WGS sequence"/>
</dbReference>
<dbReference type="GO" id="GO:0009960">
    <property type="term" value="P:endosperm development"/>
    <property type="evidence" value="ECO:0007669"/>
    <property type="project" value="InterPro"/>
</dbReference>
<evidence type="ECO:0000313" key="10">
    <source>
        <dbReference type="Proteomes" id="UP000828251"/>
    </source>
</evidence>
<organism evidence="9 10">
    <name type="scientific">Gossypium stocksii</name>
    <dbReference type="NCBI Taxonomy" id="47602"/>
    <lineage>
        <taxon>Eukaryota</taxon>
        <taxon>Viridiplantae</taxon>
        <taxon>Streptophyta</taxon>
        <taxon>Embryophyta</taxon>
        <taxon>Tracheophyta</taxon>
        <taxon>Spermatophyta</taxon>
        <taxon>Magnoliopsida</taxon>
        <taxon>eudicotyledons</taxon>
        <taxon>Gunneridae</taxon>
        <taxon>Pentapetalae</taxon>
        <taxon>rosids</taxon>
        <taxon>malvids</taxon>
        <taxon>Malvales</taxon>
        <taxon>Malvaceae</taxon>
        <taxon>Malvoideae</taxon>
        <taxon>Gossypium</taxon>
    </lineage>
</organism>
<dbReference type="InterPro" id="IPR044278">
    <property type="entry name" value="BHLH95-like"/>
</dbReference>
<dbReference type="InterPro" id="IPR011598">
    <property type="entry name" value="bHLH_dom"/>
</dbReference>
<evidence type="ECO:0000256" key="2">
    <source>
        <dbReference type="ARBA" id="ARBA00023015"/>
    </source>
</evidence>
<dbReference type="Pfam" id="PF00010">
    <property type="entry name" value="HLH"/>
    <property type="match status" value="1"/>
</dbReference>
<dbReference type="GO" id="GO:0046983">
    <property type="term" value="F:protein dimerization activity"/>
    <property type="evidence" value="ECO:0007669"/>
    <property type="project" value="InterPro"/>
</dbReference>
<feature type="domain" description="BHLH" evidence="8">
    <location>
        <begin position="114"/>
        <end position="164"/>
    </location>
</feature>
<feature type="compositionally biased region" description="Low complexity" evidence="7">
    <location>
        <begin position="89"/>
        <end position="100"/>
    </location>
</feature>
<keyword evidence="3" id="KW-0238">DNA-binding</keyword>
<sequence>MIVFWTHQNSVFVLCLPPFKRLLSLSSSSSRLPLIPLSLSTYLAIIMSEEGRHESFLLWEKNHQSRPLSISDNNNNSPGLRSEDKSETNNNNQQQQDNSQAETKKKKKGSESDDEHDMHIWTERERRKKMRKMFSNLHALLPHLPPKADKSTIVDEAVNYIKTLQQALQNLQKQKLERSIQGAINLGYHPSVAMNTQNLTLEYSSREAFLADQLSSSSTDLANNNNATKISSSLSMSTQSRPVTFQTWTSSNLVLNVCGNEAQISVCSPKKPGLLATICYILEKHKMEVVSVHVSSFCNHSMFMIQASANETSKQWVETFQVEDMFKQTVGEIMCWVSS</sequence>
<evidence type="ECO:0000256" key="6">
    <source>
        <dbReference type="SAM" id="Coils"/>
    </source>
</evidence>
<dbReference type="Pfam" id="PF22754">
    <property type="entry name" value="bHLH-TF_ACT-like_plant"/>
    <property type="match status" value="1"/>
</dbReference>
<comment type="caution">
    <text evidence="9">The sequence shown here is derived from an EMBL/GenBank/DDBJ whole genome shotgun (WGS) entry which is preliminary data.</text>
</comment>
<keyword evidence="2" id="KW-0805">Transcription regulation</keyword>
<dbReference type="GO" id="GO:0005634">
    <property type="term" value="C:nucleus"/>
    <property type="evidence" value="ECO:0007669"/>
    <property type="project" value="UniProtKB-SubCell"/>
</dbReference>
<dbReference type="InterPro" id="IPR045865">
    <property type="entry name" value="ACT-like_dom_sf"/>
</dbReference>
<name>A0A9D3VZG0_9ROSI</name>
<evidence type="ECO:0000313" key="9">
    <source>
        <dbReference type="EMBL" id="KAH1098966.1"/>
    </source>
</evidence>
<dbReference type="OrthoDB" id="690068at2759"/>
<reference evidence="9 10" key="1">
    <citation type="journal article" date="2021" name="Plant Biotechnol. J.">
        <title>Multi-omics assisted identification of the key and species-specific regulatory components of drought-tolerant mechanisms in Gossypium stocksii.</title>
        <authorList>
            <person name="Yu D."/>
            <person name="Ke L."/>
            <person name="Zhang D."/>
            <person name="Wu Y."/>
            <person name="Sun Y."/>
            <person name="Mei J."/>
            <person name="Sun J."/>
            <person name="Sun Y."/>
        </authorList>
    </citation>
    <scope>NUCLEOTIDE SEQUENCE [LARGE SCALE GENOMIC DNA]</scope>
    <source>
        <strain evidence="10">cv. E1</strain>
        <tissue evidence="9">Leaf</tissue>
    </source>
</reference>
<gene>
    <name evidence="9" type="ORF">J1N35_015887</name>
</gene>
<dbReference type="SUPFAM" id="SSF47459">
    <property type="entry name" value="HLH, helix-loop-helix DNA-binding domain"/>
    <property type="match status" value="1"/>
</dbReference>
<keyword evidence="10" id="KW-1185">Reference proteome</keyword>
<dbReference type="EMBL" id="JAIQCV010000005">
    <property type="protein sequence ID" value="KAH1098966.1"/>
    <property type="molecule type" value="Genomic_DNA"/>
</dbReference>
<dbReference type="InterPro" id="IPR036638">
    <property type="entry name" value="HLH_DNA-bd_sf"/>
</dbReference>
<feature type="compositionally biased region" description="Polar residues" evidence="7">
    <location>
        <begin position="67"/>
        <end position="79"/>
    </location>
</feature>
<accession>A0A9D3VZG0</accession>
<dbReference type="AlphaFoldDB" id="A0A9D3VZG0"/>
<evidence type="ECO:0000256" key="5">
    <source>
        <dbReference type="ARBA" id="ARBA00023242"/>
    </source>
</evidence>
<dbReference type="InterPro" id="IPR054502">
    <property type="entry name" value="bHLH-TF_ACT-like_plant"/>
</dbReference>
<dbReference type="InterPro" id="IPR045239">
    <property type="entry name" value="bHLH95_bHLH"/>
</dbReference>
<dbReference type="SMART" id="SM00353">
    <property type="entry name" value="HLH"/>
    <property type="match status" value="1"/>
</dbReference>
<dbReference type="SUPFAM" id="SSF55021">
    <property type="entry name" value="ACT-like"/>
    <property type="match status" value="1"/>
</dbReference>
<keyword evidence="5" id="KW-0539">Nucleus</keyword>
<dbReference type="GO" id="GO:0003677">
    <property type="term" value="F:DNA binding"/>
    <property type="evidence" value="ECO:0007669"/>
    <property type="project" value="UniProtKB-KW"/>
</dbReference>
<feature type="region of interest" description="Disordered" evidence="7">
    <location>
        <begin position="67"/>
        <end position="120"/>
    </location>
</feature>